<evidence type="ECO:0000259" key="4">
    <source>
        <dbReference type="Pfam" id="PF11954"/>
    </source>
</evidence>
<organism evidence="5 6">
    <name type="scientific">Methanobacterium subterraneum</name>
    <dbReference type="NCBI Taxonomy" id="59277"/>
    <lineage>
        <taxon>Archaea</taxon>
        <taxon>Methanobacteriati</taxon>
        <taxon>Methanobacteriota</taxon>
        <taxon>Methanomada group</taxon>
        <taxon>Methanobacteria</taxon>
        <taxon>Methanobacteriales</taxon>
        <taxon>Methanobacteriaceae</taxon>
        <taxon>Methanobacterium</taxon>
    </lineage>
</organism>
<feature type="region of interest" description="Disordered" evidence="1">
    <location>
        <begin position="453"/>
        <end position="475"/>
    </location>
</feature>
<feature type="transmembrane region" description="Helical" evidence="2">
    <location>
        <begin position="7"/>
        <end position="25"/>
    </location>
</feature>
<dbReference type="OrthoDB" id="111095at2157"/>
<dbReference type="SUPFAM" id="SSF56601">
    <property type="entry name" value="beta-lactamase/transpeptidase-like"/>
    <property type="match status" value="1"/>
</dbReference>
<keyword evidence="2" id="KW-0812">Transmembrane</keyword>
<gene>
    <name evidence="5" type="ORF">BK007_07970</name>
</gene>
<dbReference type="GeneID" id="35121524"/>
<evidence type="ECO:0000259" key="3">
    <source>
        <dbReference type="Pfam" id="PF00144"/>
    </source>
</evidence>
<dbReference type="Proteomes" id="UP000232806">
    <property type="component" value="Chromosome"/>
</dbReference>
<dbReference type="Gene3D" id="3.40.710.10">
    <property type="entry name" value="DD-peptidase/beta-lactamase superfamily"/>
    <property type="match status" value="1"/>
</dbReference>
<sequence>MDVKISAGLLLSFVVVVAVVIVLLFNPLNFDTSPVSNGLGGTVNQIDNNNTNTNGSFPSHLSTVNALFISSSQEALVATNPALPFTPSYLDTILAKFDIYVQKFFSENLIPASAIVIVKDGAIIYQKCLGVKEYGTQDAVNEDTLFQIGSCSKAFTSANIAQLVDLGIMRWNDTVRSYFTPEEFQLYNTTISDEITIRDLLCHCSGLPASSGDQLWMYFNYTYPDYLYRMGYLENNTVFRSTFQYHNIMYCLAGECAYRAAKNASLGYSSWQEMIKEMIFKPIRMNSATADFNEFSNSSNRVHTYVNINGTITEWGPLNVEEIKGAGSIAFSISDMAKWLELQLENGNFNGLQVVSSEELTKTKTPQIQMDSTNWYGFGWAITSNGIITHSGNVPPSKTLISLDSVNNLGFAVVSNEDTYGIAFNKALYLFFNNLYQSGQVNETIWTELRDSASETTKDTTGKLPDPPSPPEPAKSLSTYVGIYANTFYGNVNVTSRAGKLILFMGNSTEPANLEHWNGDVFKIVDNPFSRNTAVNFTAINSSGIAQQVKVDYLETGYGVNGTFNRTS</sequence>
<evidence type="ECO:0000256" key="2">
    <source>
        <dbReference type="SAM" id="Phobius"/>
    </source>
</evidence>
<evidence type="ECO:0008006" key="7">
    <source>
        <dbReference type="Google" id="ProtNLM"/>
    </source>
</evidence>
<dbReference type="InterPro" id="IPR050491">
    <property type="entry name" value="AmpC-like"/>
</dbReference>
<name>A0A2H4VCX5_9EURY</name>
<dbReference type="Pfam" id="PF11954">
    <property type="entry name" value="DUF3471"/>
    <property type="match status" value="1"/>
</dbReference>
<dbReference type="InterPro" id="IPR001466">
    <property type="entry name" value="Beta-lactam-related"/>
</dbReference>
<dbReference type="Gene3D" id="2.40.128.600">
    <property type="match status" value="1"/>
</dbReference>
<dbReference type="PANTHER" id="PTHR46825">
    <property type="entry name" value="D-ALANYL-D-ALANINE-CARBOXYPEPTIDASE/ENDOPEPTIDASE AMPH"/>
    <property type="match status" value="1"/>
</dbReference>
<dbReference type="InterPro" id="IPR012338">
    <property type="entry name" value="Beta-lactam/transpept-like"/>
</dbReference>
<evidence type="ECO:0000256" key="1">
    <source>
        <dbReference type="SAM" id="MobiDB-lite"/>
    </source>
</evidence>
<dbReference type="RefSeq" id="WP_162295441.1">
    <property type="nucleotide sequence ID" value="NZ_CP017766.1"/>
</dbReference>
<reference evidence="5 6" key="1">
    <citation type="submission" date="2016-10" db="EMBL/GenBank/DDBJ databases">
        <title>Comparative genomics between deep and shallow subseafloor isolates.</title>
        <authorList>
            <person name="Ishii S."/>
            <person name="Miller J.R."/>
            <person name="Sutton G."/>
            <person name="Suzuki S."/>
            <person name="Methe B."/>
            <person name="Inagaki F."/>
            <person name="Imachi H."/>
        </authorList>
    </citation>
    <scope>NUCLEOTIDE SEQUENCE [LARGE SCALE GENOMIC DNA]</scope>
    <source>
        <strain evidence="5 6">MO-MB1</strain>
    </source>
</reference>
<feature type="domain" description="Peptidase S12 Pab87-related C-terminal" evidence="4">
    <location>
        <begin position="467"/>
        <end position="552"/>
    </location>
</feature>
<feature type="domain" description="Beta-lactamase-related" evidence="3">
    <location>
        <begin position="107"/>
        <end position="419"/>
    </location>
</feature>
<dbReference type="InterPro" id="IPR021860">
    <property type="entry name" value="Peptidase_S12_Pab87-rel_C"/>
</dbReference>
<keyword evidence="2" id="KW-1133">Transmembrane helix</keyword>
<dbReference type="PANTHER" id="PTHR46825:SF15">
    <property type="entry name" value="BETA-LACTAMASE-RELATED DOMAIN-CONTAINING PROTEIN"/>
    <property type="match status" value="1"/>
</dbReference>
<protein>
    <recommendedName>
        <fullName evidence="7">Serine hydrolase</fullName>
    </recommendedName>
</protein>
<dbReference type="Pfam" id="PF00144">
    <property type="entry name" value="Beta-lactamase"/>
    <property type="match status" value="1"/>
</dbReference>
<keyword evidence="2" id="KW-0472">Membrane</keyword>
<dbReference type="EMBL" id="CP017766">
    <property type="protein sequence ID" value="AUB55943.1"/>
    <property type="molecule type" value="Genomic_DNA"/>
</dbReference>
<evidence type="ECO:0000313" key="6">
    <source>
        <dbReference type="Proteomes" id="UP000232806"/>
    </source>
</evidence>
<evidence type="ECO:0000313" key="5">
    <source>
        <dbReference type="EMBL" id="AUB55943.1"/>
    </source>
</evidence>
<accession>A0A2H4VCX5</accession>
<proteinExistence type="predicted"/>
<dbReference type="AlphaFoldDB" id="A0A2H4VCX5"/>